<dbReference type="PANTHER" id="PTHR30589:SF0">
    <property type="entry name" value="PHOSPHATIDYLGLYCEROL--PROLIPOPROTEIN DIACYLGLYCERYL TRANSFERASE"/>
    <property type="match status" value="1"/>
</dbReference>
<sequence>MNILQGIPSPEISYIELGPFRIHFYALFILVGMALAIWIADRRLQNRGAKSGLALDISLWTIPFGIIGARIFHVLTHTDDYFYEGADLTDVFKIWEGGLAIYGGLMAGALGAYLGARQSGIKFWSFADAVAPGILLAQAIGRWGNYFNEELFGQPTTLPWGLDISPLNPAFPDGLPADVLFHPTFLYESIWSLAGVGVLLLLDRRFELRWGKMFGAYLIYYSIGRIWVENLRIDPSEILFGLRINVWSGILGIVAGIAIIYLSSRKHPEPEESPYRADAIESSSK</sequence>
<proteinExistence type="inferred from homology"/>
<dbReference type="PROSITE" id="PS01311">
    <property type="entry name" value="LGT"/>
    <property type="match status" value="1"/>
</dbReference>
<reference evidence="7" key="1">
    <citation type="submission" date="2020-05" db="EMBL/GenBank/DDBJ databases">
        <authorList>
            <person name="Chiriac C."/>
            <person name="Salcher M."/>
            <person name="Ghai R."/>
            <person name="Kavagutti S V."/>
        </authorList>
    </citation>
    <scope>NUCLEOTIDE SEQUENCE</scope>
</reference>
<name>A0A6J6C8U1_9ZZZZ</name>
<evidence type="ECO:0000313" key="7">
    <source>
        <dbReference type="EMBL" id="CAB4547752.1"/>
    </source>
</evidence>
<evidence type="ECO:0000256" key="5">
    <source>
        <dbReference type="ARBA" id="ARBA00023136"/>
    </source>
</evidence>
<keyword evidence="5 6" id="KW-0472">Membrane</keyword>
<feature type="transmembrane region" description="Helical" evidence="6">
    <location>
        <begin position="52"/>
        <end position="74"/>
    </location>
</feature>
<evidence type="ECO:0000256" key="4">
    <source>
        <dbReference type="ARBA" id="ARBA00022989"/>
    </source>
</evidence>
<keyword evidence="1" id="KW-1003">Cell membrane</keyword>
<accession>A0A6J6C8U1</accession>
<feature type="transmembrane region" description="Helical" evidence="6">
    <location>
        <begin position="123"/>
        <end position="141"/>
    </location>
</feature>
<evidence type="ECO:0000313" key="8">
    <source>
        <dbReference type="EMBL" id="CAB4630707.1"/>
    </source>
</evidence>
<dbReference type="GO" id="GO:0042158">
    <property type="term" value="P:lipoprotein biosynthetic process"/>
    <property type="evidence" value="ECO:0007669"/>
    <property type="project" value="InterPro"/>
</dbReference>
<protein>
    <submittedName>
        <fullName evidence="7">Unannotated protein</fullName>
    </submittedName>
</protein>
<evidence type="ECO:0000256" key="3">
    <source>
        <dbReference type="ARBA" id="ARBA00022692"/>
    </source>
</evidence>
<feature type="transmembrane region" description="Helical" evidence="6">
    <location>
        <begin position="240"/>
        <end position="262"/>
    </location>
</feature>
<evidence type="ECO:0000256" key="1">
    <source>
        <dbReference type="ARBA" id="ARBA00022475"/>
    </source>
</evidence>
<organism evidence="7">
    <name type="scientific">freshwater metagenome</name>
    <dbReference type="NCBI Taxonomy" id="449393"/>
    <lineage>
        <taxon>unclassified sequences</taxon>
        <taxon>metagenomes</taxon>
        <taxon>ecological metagenomes</taxon>
    </lineage>
</organism>
<feature type="transmembrane region" description="Helical" evidence="6">
    <location>
        <begin position="185"/>
        <end position="203"/>
    </location>
</feature>
<keyword evidence="2" id="KW-0808">Transferase</keyword>
<gene>
    <name evidence="7" type="ORF">UFOPK1561_00041</name>
    <name evidence="8" type="ORF">UFOPK2044_00354</name>
</gene>
<dbReference type="GO" id="GO:0008961">
    <property type="term" value="F:phosphatidylglycerol-prolipoprotein diacylglyceryl transferase activity"/>
    <property type="evidence" value="ECO:0007669"/>
    <property type="project" value="InterPro"/>
</dbReference>
<feature type="transmembrane region" description="Helical" evidence="6">
    <location>
        <begin position="94"/>
        <end position="116"/>
    </location>
</feature>
<evidence type="ECO:0000256" key="6">
    <source>
        <dbReference type="SAM" id="Phobius"/>
    </source>
</evidence>
<dbReference type="GO" id="GO:0005886">
    <property type="term" value="C:plasma membrane"/>
    <property type="evidence" value="ECO:0007669"/>
    <property type="project" value="InterPro"/>
</dbReference>
<dbReference type="InterPro" id="IPR001640">
    <property type="entry name" value="Lgt"/>
</dbReference>
<dbReference type="AlphaFoldDB" id="A0A6J6C8U1"/>
<dbReference type="Pfam" id="PF01790">
    <property type="entry name" value="LGT"/>
    <property type="match status" value="1"/>
</dbReference>
<dbReference type="EMBL" id="CAEZVO010000032">
    <property type="protein sequence ID" value="CAB4630707.1"/>
    <property type="molecule type" value="Genomic_DNA"/>
</dbReference>
<dbReference type="PANTHER" id="PTHR30589">
    <property type="entry name" value="PROLIPOPROTEIN DIACYLGLYCERYL TRANSFERASE"/>
    <property type="match status" value="1"/>
</dbReference>
<evidence type="ECO:0000256" key="2">
    <source>
        <dbReference type="ARBA" id="ARBA00022679"/>
    </source>
</evidence>
<keyword evidence="4 6" id="KW-1133">Transmembrane helix</keyword>
<dbReference type="EMBL" id="CAEZSZ010000002">
    <property type="protein sequence ID" value="CAB4547752.1"/>
    <property type="molecule type" value="Genomic_DNA"/>
</dbReference>
<dbReference type="NCBIfam" id="TIGR00544">
    <property type="entry name" value="lgt"/>
    <property type="match status" value="1"/>
</dbReference>
<keyword evidence="3 6" id="KW-0812">Transmembrane</keyword>
<dbReference type="HAMAP" id="MF_01147">
    <property type="entry name" value="Lgt"/>
    <property type="match status" value="1"/>
</dbReference>
<feature type="transmembrane region" description="Helical" evidence="6">
    <location>
        <begin position="20"/>
        <end position="40"/>
    </location>
</feature>